<reference evidence="4" key="1">
    <citation type="journal article" date="2019" name="Int. J. Syst. Evol. Microbiol.">
        <title>The Global Catalogue of Microorganisms (GCM) 10K type strain sequencing project: providing services to taxonomists for standard genome sequencing and annotation.</title>
        <authorList>
            <consortium name="The Broad Institute Genomics Platform"/>
            <consortium name="The Broad Institute Genome Sequencing Center for Infectious Disease"/>
            <person name="Wu L."/>
            <person name="Ma J."/>
        </authorList>
    </citation>
    <scope>NUCLEOTIDE SEQUENCE [LARGE SCALE GENOMIC DNA]</scope>
    <source>
        <strain evidence="4">KCTC 22814</strain>
    </source>
</reference>
<keyword evidence="1" id="KW-0812">Transmembrane</keyword>
<evidence type="ECO:0000313" key="3">
    <source>
        <dbReference type="EMBL" id="MFD2970027.1"/>
    </source>
</evidence>
<dbReference type="Proteomes" id="UP001597525">
    <property type="component" value="Unassembled WGS sequence"/>
</dbReference>
<dbReference type="SUPFAM" id="SSF53474">
    <property type="entry name" value="alpha/beta-Hydrolases"/>
    <property type="match status" value="1"/>
</dbReference>
<dbReference type="Pfam" id="PF00561">
    <property type="entry name" value="Abhydrolase_1"/>
    <property type="match status" value="1"/>
</dbReference>
<evidence type="ECO:0000313" key="4">
    <source>
        <dbReference type="Proteomes" id="UP001597525"/>
    </source>
</evidence>
<dbReference type="GO" id="GO:0016787">
    <property type="term" value="F:hydrolase activity"/>
    <property type="evidence" value="ECO:0007669"/>
    <property type="project" value="UniProtKB-KW"/>
</dbReference>
<evidence type="ECO:0000259" key="2">
    <source>
        <dbReference type="Pfam" id="PF00561"/>
    </source>
</evidence>
<protein>
    <submittedName>
        <fullName evidence="3">Alpha/beta fold hydrolase</fullName>
    </submittedName>
</protein>
<dbReference type="EMBL" id="JBHUPB010000015">
    <property type="protein sequence ID" value="MFD2970027.1"/>
    <property type="molecule type" value="Genomic_DNA"/>
</dbReference>
<keyword evidence="1" id="KW-0472">Membrane</keyword>
<proteinExistence type="predicted"/>
<keyword evidence="3" id="KW-0378">Hydrolase</keyword>
<dbReference type="InterPro" id="IPR000073">
    <property type="entry name" value="AB_hydrolase_1"/>
</dbReference>
<evidence type="ECO:0000256" key="1">
    <source>
        <dbReference type="SAM" id="Phobius"/>
    </source>
</evidence>
<comment type="caution">
    <text evidence="3">The sequence shown here is derived from an EMBL/GenBank/DDBJ whole genome shotgun (WGS) entry which is preliminary data.</text>
</comment>
<dbReference type="Gene3D" id="3.40.50.1820">
    <property type="entry name" value="alpha/beta hydrolase"/>
    <property type="match status" value="1"/>
</dbReference>
<organism evidence="3 4">
    <name type="scientific">Sphingobacterium bambusae</name>
    <dbReference type="NCBI Taxonomy" id="662858"/>
    <lineage>
        <taxon>Bacteria</taxon>
        <taxon>Pseudomonadati</taxon>
        <taxon>Bacteroidota</taxon>
        <taxon>Sphingobacteriia</taxon>
        <taxon>Sphingobacteriales</taxon>
        <taxon>Sphingobacteriaceae</taxon>
        <taxon>Sphingobacterium</taxon>
    </lineage>
</organism>
<keyword evidence="4" id="KW-1185">Reference proteome</keyword>
<keyword evidence="1" id="KW-1133">Transmembrane helix</keyword>
<feature type="transmembrane region" description="Helical" evidence="1">
    <location>
        <begin position="7"/>
        <end position="28"/>
    </location>
</feature>
<feature type="domain" description="AB hydrolase-1" evidence="2">
    <location>
        <begin position="61"/>
        <end position="161"/>
    </location>
</feature>
<accession>A0ABW6BKP9</accession>
<gene>
    <name evidence="3" type="ORF">ACFS7Y_21735</name>
</gene>
<sequence length="335" mass="37370">MRIFKRIVKVIGITLIVLLFIGICYEQISQIYFNSKKPDEASFVDIDGVKTFFIQKGVGGPTVVFQSGMGGDHKIWEQIQDSISKFSSTIAYDKSGLQWSGATAAPKTLTSMTEELEQLLEKTNCPKPYILVGHSLAGITLRPFIRKHQQDIAAVIFLDVSHPKQIERSSEELKKYLIVPPIWLVGTLVETGLARSYFSINPFIADLPADHAMNKHIVDYFYRSYKTVLQEGRDDDAMFIEAAQIDSFADIPLAIVTGAYPQGANFLGDGSLGDEYLAIHRSGQEDLLHLSSRSKQVIAKNSAHYVPLTDEKLVIQLIKGYLDEIQLKQQDNKGG</sequence>
<dbReference type="RefSeq" id="WP_320183510.1">
    <property type="nucleotide sequence ID" value="NZ_CP138332.1"/>
</dbReference>
<dbReference type="InterPro" id="IPR029058">
    <property type="entry name" value="AB_hydrolase_fold"/>
</dbReference>
<name>A0ABW6BKP9_9SPHI</name>